<comment type="caution">
    <text evidence="4">The sequence shown here is derived from an EMBL/GenBank/DDBJ whole genome shotgun (WGS) entry which is preliminary data.</text>
</comment>
<dbReference type="PANTHER" id="PTHR42998:SF1">
    <property type="entry name" value="TYPE I RESTRICTION ENZYME HINDI METHYLASE SUBUNIT"/>
    <property type="match status" value="1"/>
</dbReference>
<dbReference type="PROSITE" id="PS00092">
    <property type="entry name" value="N6_MTASE"/>
    <property type="match status" value="1"/>
</dbReference>
<evidence type="ECO:0000313" key="4">
    <source>
        <dbReference type="EMBL" id="OIQ50553.1"/>
    </source>
</evidence>
<keyword evidence="2" id="KW-0680">Restriction system</keyword>
<dbReference type="GO" id="GO:0003677">
    <property type="term" value="F:DNA binding"/>
    <property type="evidence" value="ECO:0007669"/>
    <property type="project" value="InterPro"/>
</dbReference>
<dbReference type="PRINTS" id="PR00507">
    <property type="entry name" value="N12N6MTFRASE"/>
</dbReference>
<dbReference type="Pfam" id="PF02384">
    <property type="entry name" value="N6_Mtase"/>
    <property type="match status" value="1"/>
</dbReference>
<reference evidence="4 5" key="1">
    <citation type="submission" date="2015-09" db="EMBL/GenBank/DDBJ databases">
        <title>Genome of Desulfovibrio dechloracetivorans BerOc1, a mercury methylating strain isolated from highly hydrocarbons and metals contaminated coastal sediments.</title>
        <authorList>
            <person name="Goni Urriza M."/>
            <person name="Gassie C."/>
            <person name="Bouchez O."/>
            <person name="Klopp C."/>
            <person name="Ranchou-Peyruse A."/>
            <person name="Remy G."/>
        </authorList>
    </citation>
    <scope>NUCLEOTIDE SEQUENCE [LARGE SCALE GENOMIC DNA]</scope>
    <source>
        <strain evidence="4 5">BerOc1</strain>
    </source>
</reference>
<keyword evidence="4" id="KW-0808">Transferase</keyword>
<dbReference type="InterPro" id="IPR029063">
    <property type="entry name" value="SAM-dependent_MTases_sf"/>
</dbReference>
<gene>
    <name evidence="4" type="ORF">BerOc1_02494</name>
</gene>
<comment type="similarity">
    <text evidence="1">Belongs to the N(4)/N(6)-methyltransferase family.</text>
</comment>
<dbReference type="SUPFAM" id="SSF53335">
    <property type="entry name" value="S-adenosyl-L-methionine-dependent methyltransferases"/>
    <property type="match status" value="1"/>
</dbReference>
<dbReference type="OrthoDB" id="9784823at2"/>
<dbReference type="GO" id="GO:0009307">
    <property type="term" value="P:DNA restriction-modification system"/>
    <property type="evidence" value="ECO:0007669"/>
    <property type="project" value="UniProtKB-KW"/>
</dbReference>
<dbReference type="GO" id="GO:0032259">
    <property type="term" value="P:methylation"/>
    <property type="evidence" value="ECO:0007669"/>
    <property type="project" value="UniProtKB-KW"/>
</dbReference>
<dbReference type="InterPro" id="IPR002052">
    <property type="entry name" value="DNA_methylase_N6_adenine_CS"/>
</dbReference>
<feature type="domain" description="DNA methylase adenine-specific" evidence="3">
    <location>
        <begin position="122"/>
        <end position="397"/>
    </location>
</feature>
<dbReference type="REBASE" id="177963">
    <property type="entry name" value="M.DspOc1ORF2494P"/>
</dbReference>
<dbReference type="Gene3D" id="3.40.50.150">
    <property type="entry name" value="Vaccinia Virus protein VP39"/>
    <property type="match status" value="1"/>
</dbReference>
<dbReference type="Proteomes" id="UP000181901">
    <property type="component" value="Unassembled WGS sequence"/>
</dbReference>
<proteinExistence type="inferred from homology"/>
<dbReference type="GO" id="GO:0008170">
    <property type="term" value="F:N-methyltransferase activity"/>
    <property type="evidence" value="ECO:0007669"/>
    <property type="project" value="InterPro"/>
</dbReference>
<keyword evidence="4" id="KW-0489">Methyltransferase</keyword>
<accession>A0A1J5NFR4</accession>
<dbReference type="EC" id="2.1.1.72" evidence="4"/>
<name>A0A1J5NFR4_9BACT</name>
<dbReference type="EMBL" id="LKAQ01000004">
    <property type="protein sequence ID" value="OIQ50553.1"/>
    <property type="molecule type" value="Genomic_DNA"/>
</dbReference>
<dbReference type="PANTHER" id="PTHR42998">
    <property type="entry name" value="TYPE I RESTRICTION ENZYME HINDVIIP M PROTEIN-RELATED"/>
    <property type="match status" value="1"/>
</dbReference>
<dbReference type="GO" id="GO:0009007">
    <property type="term" value="F:site-specific DNA-methyltransferase (adenine-specific) activity"/>
    <property type="evidence" value="ECO:0007669"/>
    <property type="project" value="UniProtKB-EC"/>
</dbReference>
<sequence length="416" mass="46772">MGSRHSFDSNDAKSIVNRLQELFLANSGEDPFEELYKLVVAKIFLETNGDMDSEYLAQGVNNREFVESVLRKANHKWPNIVQGTCEIKMTNEHLDVFLREMQDISFSGSNFEIIDSFFESIVASTSKGAKGQYFTPRHVVECLVRIINPRPGELICDPACGSGGFLIHAVEHLKNKADISDIKKCVYGFDFDKKAVSVCRALMILAGCGTTNFHQINSLLKPSAGLIPTEEYYGYNIEDALNSSTNGFSGFDVIITNPPFAGEIKEPHILNSYSLASRKKRVERDALFLERCVNLLKPGGRIAIVLPVNKFSTKTWGYLREWLIRNVEVKAVLGLGRSAFMPYTSQKTNVLFAKKRLKPIKFSDALSEEVHFFLSEMSGKDNKGNFIIKAQDAETLWDRVDHDLADVVTMTEGLWR</sequence>
<evidence type="ECO:0000256" key="2">
    <source>
        <dbReference type="ARBA" id="ARBA00022747"/>
    </source>
</evidence>
<dbReference type="RefSeq" id="WP_071545983.1">
    <property type="nucleotide sequence ID" value="NZ_LKAQ01000004.1"/>
</dbReference>
<protein>
    <submittedName>
        <fullName evidence="4">Putative type I restriction enzymeP M protein</fullName>
        <ecNumber evidence="4">2.1.1.72</ecNumber>
    </submittedName>
</protein>
<dbReference type="CDD" id="cd02440">
    <property type="entry name" value="AdoMet_MTases"/>
    <property type="match status" value="1"/>
</dbReference>
<keyword evidence="5" id="KW-1185">Reference proteome</keyword>
<evidence type="ECO:0000259" key="3">
    <source>
        <dbReference type="Pfam" id="PF02384"/>
    </source>
</evidence>
<dbReference type="InterPro" id="IPR003356">
    <property type="entry name" value="DNA_methylase_A-5"/>
</dbReference>
<dbReference type="InterPro" id="IPR052916">
    <property type="entry name" value="Type-I_RE_MTase_Subunit"/>
</dbReference>
<evidence type="ECO:0000256" key="1">
    <source>
        <dbReference type="ARBA" id="ARBA00006594"/>
    </source>
</evidence>
<evidence type="ECO:0000313" key="5">
    <source>
        <dbReference type="Proteomes" id="UP000181901"/>
    </source>
</evidence>
<dbReference type="AlphaFoldDB" id="A0A1J5NFR4"/>
<organism evidence="4 5">
    <name type="scientific">Pseudodesulfovibrio hydrargyri</name>
    <dbReference type="NCBI Taxonomy" id="2125990"/>
    <lineage>
        <taxon>Bacteria</taxon>
        <taxon>Pseudomonadati</taxon>
        <taxon>Thermodesulfobacteriota</taxon>
        <taxon>Desulfovibrionia</taxon>
        <taxon>Desulfovibrionales</taxon>
        <taxon>Desulfovibrionaceae</taxon>
    </lineage>
</organism>